<evidence type="ECO:0000313" key="3">
    <source>
        <dbReference type="EMBL" id="MDR7099402.1"/>
    </source>
</evidence>
<evidence type="ECO:0000256" key="1">
    <source>
        <dbReference type="SAM" id="Phobius"/>
    </source>
</evidence>
<name>A0ABU1VPI3_9GAMM</name>
<dbReference type="Proteomes" id="UP001267878">
    <property type="component" value="Unassembled WGS sequence"/>
</dbReference>
<dbReference type="Pfam" id="PF10882">
    <property type="entry name" value="bPH_5"/>
    <property type="match status" value="1"/>
</dbReference>
<proteinExistence type="predicted"/>
<comment type="caution">
    <text evidence="3">The sequence shown here is derived from an EMBL/GenBank/DDBJ whole genome shotgun (WGS) entry which is preliminary data.</text>
</comment>
<evidence type="ECO:0000313" key="4">
    <source>
        <dbReference type="Proteomes" id="UP001267878"/>
    </source>
</evidence>
<feature type="domain" description="Bacterial Pleckstrin homology" evidence="2">
    <location>
        <begin position="77"/>
        <end position="177"/>
    </location>
</feature>
<keyword evidence="1" id="KW-0812">Transmembrane</keyword>
<dbReference type="EMBL" id="JAVDVW010000001">
    <property type="protein sequence ID" value="MDR7099402.1"/>
    <property type="molecule type" value="Genomic_DNA"/>
</dbReference>
<accession>A0ABU1VPI3</accession>
<dbReference type="RefSeq" id="WP_310053603.1">
    <property type="nucleotide sequence ID" value="NZ_JAVDVW010000001.1"/>
</dbReference>
<protein>
    <recommendedName>
        <fullName evidence="2">Bacterial Pleckstrin homology domain-containing protein</fullName>
    </recommendedName>
</protein>
<feature type="transmembrane region" description="Helical" evidence="1">
    <location>
        <begin position="51"/>
        <end position="70"/>
    </location>
</feature>
<keyword evidence="4" id="KW-1185">Reference proteome</keyword>
<reference evidence="3 4" key="1">
    <citation type="submission" date="2023-07" db="EMBL/GenBank/DDBJ databases">
        <title>Sorghum-associated microbial communities from plants grown in Nebraska, USA.</title>
        <authorList>
            <person name="Schachtman D."/>
        </authorList>
    </citation>
    <scope>NUCLEOTIDE SEQUENCE [LARGE SCALE GENOMIC DNA]</scope>
    <source>
        <strain evidence="3 4">BE187</strain>
    </source>
</reference>
<evidence type="ECO:0000259" key="2">
    <source>
        <dbReference type="Pfam" id="PF10882"/>
    </source>
</evidence>
<organism evidence="3 4">
    <name type="scientific">Agrilutibacter niabensis</name>
    <dbReference type="NCBI Taxonomy" id="380628"/>
    <lineage>
        <taxon>Bacteria</taxon>
        <taxon>Pseudomonadati</taxon>
        <taxon>Pseudomonadota</taxon>
        <taxon>Gammaproteobacteria</taxon>
        <taxon>Lysobacterales</taxon>
        <taxon>Lysobacteraceae</taxon>
        <taxon>Agrilutibacter</taxon>
    </lineage>
</organism>
<gene>
    <name evidence="3" type="ORF">J2X04_001749</name>
</gene>
<keyword evidence="1" id="KW-1133">Transmembrane helix</keyword>
<keyword evidence="1" id="KW-0472">Membrane</keyword>
<sequence>MADQRATSHSYAVIAPPSAAKMIALAIAATVGATGLSVALAQNNAGSPFSPALWVATCGAALAVAVLSLLQWRRSVALEAGVLVIKAGLNTRRVPASSIELERARIIDLEERAELQPGRKTLGASLPGYQTGWFRTRQWGKGFYLLTARQRVLWLPERDGPHLLLSLQQPQTLLAALNAMAPRRDPG</sequence>
<dbReference type="InterPro" id="IPR027783">
    <property type="entry name" value="Bacterial_PH-related"/>
</dbReference>